<feature type="domain" description="Glycogen debranching enzyme bacterial and archaeal type N-terminal" evidence="3">
    <location>
        <begin position="19"/>
        <end position="235"/>
    </location>
</feature>
<feature type="domain" description="Glycogen debranching enzyme C-terminal" evidence="2">
    <location>
        <begin position="288"/>
        <end position="655"/>
    </location>
</feature>
<dbReference type="PANTHER" id="PTHR10569">
    <property type="entry name" value="GLYCOGEN DEBRANCHING ENZYME"/>
    <property type="match status" value="1"/>
</dbReference>
<dbReference type="AlphaFoldDB" id="A0A7M2WZT8"/>
<evidence type="ECO:0000259" key="3">
    <source>
        <dbReference type="Pfam" id="PF12439"/>
    </source>
</evidence>
<organism evidence="4 5">
    <name type="scientific">Humisphaera borealis</name>
    <dbReference type="NCBI Taxonomy" id="2807512"/>
    <lineage>
        <taxon>Bacteria</taxon>
        <taxon>Pseudomonadati</taxon>
        <taxon>Planctomycetota</taxon>
        <taxon>Phycisphaerae</taxon>
        <taxon>Tepidisphaerales</taxon>
        <taxon>Tepidisphaeraceae</taxon>
        <taxon>Humisphaera</taxon>
    </lineage>
</organism>
<sequence length="689" mass="75270">MGRSANSVSEMDFERLVAREWLVSNGLGGYASSSVSGLNTRRYHGLLVAAMTPPNRRMVLLSRVEETVRCDGHDHYLACNEYPGTIWPTGHQLLRAFNSDPHPRWAYQGEGWTLQKELQLLRGQNTVLLSYTLLGGGNGIDLEIRPMLGLRGMHELNFQWNGKLDAKPRSRGHWHVPATRRTPELFFAHDGNFDRKSHWYLNQIYRREAEYGYSGLEDLWSPGASHVRVMPGQTVHFACSADPISLQSVVEEARRQVREPDSSPLMDLSPSAPEAANDADFAALKAATDAYLLSDRNGDPLPAVAQFHWSPPSIRMALVGFTGLYLIPGHLQKAGALLTTLAASLDGGLLPSDYTSESVDSALRGADVSLWFVNAVRQYLAYGGDEAIVRKLLPAVLSVSDCYRRGAQRSIGVDGEGLLHCGSPEIAVTWMDNKVAGIPVTPRQGRPVEINALWYNGLMSTAELCRRFDRPADADSFESSAAQTKHAFNERFWNDAAGCCHDVVGTGGVDSAIRPNQLLAISLPHPVLVPERWASTVAAVREHLLTPVGVRTLSPRDHRYLGRYRGPVTDRDRAAHNGSAYSWLLGLLVTALVRSTTSLAAQGSARAEGRKLLAPCLARLKGEGLGHLPELNDGDAPHAPGGAIASPLSVAELLRCYSEDILGRTPRLATPRTSPASQFPTTDVLFPAR</sequence>
<proteinExistence type="predicted"/>
<evidence type="ECO:0000313" key="5">
    <source>
        <dbReference type="Proteomes" id="UP000593765"/>
    </source>
</evidence>
<feature type="region of interest" description="Disordered" evidence="1">
    <location>
        <begin position="667"/>
        <end position="689"/>
    </location>
</feature>
<dbReference type="GO" id="GO:0005980">
    <property type="term" value="P:glycogen catabolic process"/>
    <property type="evidence" value="ECO:0007669"/>
    <property type="project" value="InterPro"/>
</dbReference>
<dbReference type="InterPro" id="IPR032790">
    <property type="entry name" value="GDE_C"/>
</dbReference>
<dbReference type="PANTHER" id="PTHR10569:SF2">
    <property type="entry name" value="GLYCOGEN DEBRANCHING ENZYME"/>
    <property type="match status" value="1"/>
</dbReference>
<evidence type="ECO:0000313" key="4">
    <source>
        <dbReference type="EMBL" id="QOV91006.1"/>
    </source>
</evidence>
<dbReference type="Proteomes" id="UP000593765">
    <property type="component" value="Chromosome"/>
</dbReference>
<reference evidence="4 5" key="1">
    <citation type="submission" date="2020-10" db="EMBL/GenBank/DDBJ databases">
        <title>Wide distribution of Phycisphaera-like planctomycetes from WD2101 soil group in peatlands and genome analysis of the first cultivated representative.</title>
        <authorList>
            <person name="Dedysh S.N."/>
            <person name="Beletsky A.V."/>
            <person name="Ivanova A."/>
            <person name="Kulichevskaya I.S."/>
            <person name="Suzina N.E."/>
            <person name="Philippov D.A."/>
            <person name="Rakitin A.L."/>
            <person name="Mardanov A.V."/>
            <person name="Ravin N.V."/>
        </authorList>
    </citation>
    <scope>NUCLEOTIDE SEQUENCE [LARGE SCALE GENOMIC DNA]</scope>
    <source>
        <strain evidence="4 5">M1803</strain>
    </source>
</reference>
<accession>A0A7M2WZT8</accession>
<dbReference type="GO" id="GO:0004135">
    <property type="term" value="F:amylo-alpha-1,6-glucosidase activity"/>
    <property type="evidence" value="ECO:0007669"/>
    <property type="project" value="InterPro"/>
</dbReference>
<dbReference type="Gene3D" id="1.50.10.10">
    <property type="match status" value="1"/>
</dbReference>
<dbReference type="GO" id="GO:0004134">
    <property type="term" value="F:4-alpha-glucanotransferase activity"/>
    <property type="evidence" value="ECO:0007669"/>
    <property type="project" value="InterPro"/>
</dbReference>
<dbReference type="SUPFAM" id="SSF48208">
    <property type="entry name" value="Six-hairpin glycosidases"/>
    <property type="match status" value="1"/>
</dbReference>
<name>A0A7M2WZT8_9BACT</name>
<dbReference type="EMBL" id="CP063458">
    <property type="protein sequence ID" value="QOV91006.1"/>
    <property type="molecule type" value="Genomic_DNA"/>
</dbReference>
<dbReference type="Pfam" id="PF12439">
    <property type="entry name" value="GDE_N"/>
    <property type="match status" value="1"/>
</dbReference>
<gene>
    <name evidence="4" type="ORF">IPV69_06505</name>
</gene>
<dbReference type="RefSeq" id="WP_206294114.1">
    <property type="nucleotide sequence ID" value="NZ_CP063458.1"/>
</dbReference>
<feature type="compositionally biased region" description="Polar residues" evidence="1">
    <location>
        <begin position="671"/>
        <end position="681"/>
    </location>
</feature>
<dbReference type="KEGG" id="hbs:IPV69_06505"/>
<dbReference type="Pfam" id="PF06202">
    <property type="entry name" value="GDE_C"/>
    <property type="match status" value="1"/>
</dbReference>
<evidence type="ECO:0000259" key="2">
    <source>
        <dbReference type="Pfam" id="PF06202"/>
    </source>
</evidence>
<dbReference type="InterPro" id="IPR010401">
    <property type="entry name" value="AGL/Gdb1"/>
</dbReference>
<dbReference type="InterPro" id="IPR008928">
    <property type="entry name" value="6-hairpin_glycosidase_sf"/>
</dbReference>
<dbReference type="InterPro" id="IPR012341">
    <property type="entry name" value="6hp_glycosidase-like_sf"/>
</dbReference>
<protein>
    <submittedName>
        <fullName evidence="4">Glycogen debranching enzyme N-terminal domain-containing protein</fullName>
    </submittedName>
</protein>
<evidence type="ECO:0000256" key="1">
    <source>
        <dbReference type="SAM" id="MobiDB-lite"/>
    </source>
</evidence>
<dbReference type="InterPro" id="IPR024742">
    <property type="entry name" value="Glycogen_debranch_N"/>
</dbReference>
<keyword evidence="5" id="KW-1185">Reference proteome</keyword>